<reference evidence="7" key="1">
    <citation type="submission" date="2020-08" db="EMBL/GenBank/DDBJ databases">
        <title>Whole genome shotgun sequence of Polymorphospora rubra NBRC 101157.</title>
        <authorList>
            <person name="Komaki H."/>
            <person name="Tamura T."/>
        </authorList>
    </citation>
    <scope>NUCLEOTIDE SEQUENCE</scope>
    <source>
        <strain evidence="7">NBRC 101157</strain>
    </source>
</reference>
<dbReference type="PROSITE" id="PS01081">
    <property type="entry name" value="HTH_TETR_1"/>
    <property type="match status" value="1"/>
</dbReference>
<keyword evidence="3" id="KW-0804">Transcription</keyword>
<dbReference type="InterPro" id="IPR023772">
    <property type="entry name" value="DNA-bd_HTH_TetR-type_CS"/>
</dbReference>
<dbReference type="Proteomes" id="UP000680866">
    <property type="component" value="Chromosome"/>
</dbReference>
<dbReference type="InterPro" id="IPR001647">
    <property type="entry name" value="HTH_TetR"/>
</dbReference>
<dbReference type="PANTHER" id="PTHR30055:SF238">
    <property type="entry name" value="MYCOFACTOCIN BIOSYNTHESIS TRANSCRIPTIONAL REGULATOR MFTR-RELATED"/>
    <property type="match status" value="1"/>
</dbReference>
<dbReference type="Gene3D" id="1.10.357.10">
    <property type="entry name" value="Tetracycline Repressor, domain 2"/>
    <property type="match status" value="1"/>
</dbReference>
<dbReference type="InterPro" id="IPR041347">
    <property type="entry name" value="MftR_C"/>
</dbReference>
<keyword evidence="1" id="KW-0805">Transcription regulation</keyword>
<feature type="DNA-binding region" description="H-T-H motif" evidence="4">
    <location>
        <begin position="63"/>
        <end position="82"/>
    </location>
</feature>
<dbReference type="Gene3D" id="1.10.10.60">
    <property type="entry name" value="Homeodomain-like"/>
    <property type="match status" value="1"/>
</dbReference>
<dbReference type="KEGG" id="pry:Prubr_70420"/>
<sequence>MHAVETGQIANGAERPRQACEPPSGPDGLAGQGLRDRKKAATSMALHEAAMRLAIAHGLSEVTVEAIADEANVSRRTFSNYFANKEDALLYEDRVRVRRLLDEARSRPADESAWQVLRQVAASRYADWDELDPRWVAQTRLIRQHPSLRAQQMAVHANTERDLAEAISRRTADPMAARLMVAAFLAAQRIAVETWLEGQGARPLAEVMEHALDLVGRRFE</sequence>
<name>A0A810N877_9ACTN</name>
<feature type="region of interest" description="Disordered" evidence="5">
    <location>
        <begin position="1"/>
        <end position="41"/>
    </location>
</feature>
<evidence type="ECO:0000256" key="1">
    <source>
        <dbReference type="ARBA" id="ARBA00023015"/>
    </source>
</evidence>
<feature type="domain" description="HTH tetR-type" evidence="6">
    <location>
        <begin position="40"/>
        <end position="100"/>
    </location>
</feature>
<evidence type="ECO:0000256" key="3">
    <source>
        <dbReference type="ARBA" id="ARBA00023163"/>
    </source>
</evidence>
<dbReference type="GO" id="GO:0003700">
    <property type="term" value="F:DNA-binding transcription factor activity"/>
    <property type="evidence" value="ECO:0007669"/>
    <property type="project" value="TreeGrafter"/>
</dbReference>
<evidence type="ECO:0000256" key="4">
    <source>
        <dbReference type="PROSITE-ProRule" id="PRU00335"/>
    </source>
</evidence>
<dbReference type="GO" id="GO:0000976">
    <property type="term" value="F:transcription cis-regulatory region binding"/>
    <property type="evidence" value="ECO:0007669"/>
    <property type="project" value="TreeGrafter"/>
</dbReference>
<keyword evidence="2 4" id="KW-0238">DNA-binding</keyword>
<evidence type="ECO:0000313" key="8">
    <source>
        <dbReference type="Proteomes" id="UP000680866"/>
    </source>
</evidence>
<evidence type="ECO:0000259" key="6">
    <source>
        <dbReference type="PROSITE" id="PS50977"/>
    </source>
</evidence>
<evidence type="ECO:0000313" key="7">
    <source>
        <dbReference type="EMBL" id="BCJ70021.1"/>
    </source>
</evidence>
<dbReference type="Pfam" id="PF00440">
    <property type="entry name" value="TetR_N"/>
    <property type="match status" value="1"/>
</dbReference>
<gene>
    <name evidence="7" type="ORF">Prubr_70420</name>
</gene>
<dbReference type="InterPro" id="IPR050109">
    <property type="entry name" value="HTH-type_TetR-like_transc_reg"/>
</dbReference>
<dbReference type="PROSITE" id="PS50977">
    <property type="entry name" value="HTH_TETR_2"/>
    <property type="match status" value="1"/>
</dbReference>
<evidence type="ECO:0000256" key="5">
    <source>
        <dbReference type="SAM" id="MobiDB-lite"/>
    </source>
</evidence>
<dbReference type="SUPFAM" id="SSF46689">
    <property type="entry name" value="Homeodomain-like"/>
    <property type="match status" value="1"/>
</dbReference>
<organism evidence="7 8">
    <name type="scientific">Polymorphospora rubra</name>
    <dbReference type="NCBI Taxonomy" id="338584"/>
    <lineage>
        <taxon>Bacteria</taxon>
        <taxon>Bacillati</taxon>
        <taxon>Actinomycetota</taxon>
        <taxon>Actinomycetes</taxon>
        <taxon>Micromonosporales</taxon>
        <taxon>Micromonosporaceae</taxon>
        <taxon>Polymorphospora</taxon>
    </lineage>
</organism>
<evidence type="ECO:0000256" key="2">
    <source>
        <dbReference type="ARBA" id="ARBA00023125"/>
    </source>
</evidence>
<proteinExistence type="predicted"/>
<dbReference type="PANTHER" id="PTHR30055">
    <property type="entry name" value="HTH-TYPE TRANSCRIPTIONAL REGULATOR RUTR"/>
    <property type="match status" value="1"/>
</dbReference>
<dbReference type="AlphaFoldDB" id="A0A810N877"/>
<dbReference type="EMBL" id="AP023359">
    <property type="protein sequence ID" value="BCJ70021.1"/>
    <property type="molecule type" value="Genomic_DNA"/>
</dbReference>
<accession>A0A810N877</accession>
<dbReference type="Pfam" id="PF17754">
    <property type="entry name" value="TetR_C_14"/>
    <property type="match status" value="1"/>
</dbReference>
<protein>
    <submittedName>
        <fullName evidence="7">TetR family transcriptional regulator</fullName>
    </submittedName>
</protein>
<keyword evidence="8" id="KW-1185">Reference proteome</keyword>
<dbReference type="InterPro" id="IPR009057">
    <property type="entry name" value="Homeodomain-like_sf"/>
</dbReference>